<keyword evidence="2" id="KW-0732">Signal</keyword>
<sequence length="704" mass="78176">MLALILCCWAALWHSSAAVESSRQQPPFSASLLYVYAKDSDEWSGLTGKQLRANDTLLIRPGVVYKVWCEVLPEGWPRIRSSIPNVIAYQPRPLNTMAHVELERDLINTLKSLKDSTKPAKLWCDYNRGDERLQIEVSLKPLVSADTACNFSTAAGLAVEGSSVNFTCTSNSGYPQPQHRCELVRAGSGFRQAARVVSVTNLGLNAFVTTFSVPVSKDNQNASIECSVQQSIAFNSFTESFNRKVFPTGFLRFIFASESTKNCTRVLKGDFGVIIRCQSEGGFPETEHRCWKTDTVEETEVAPFMAKFQDASYITEMAFNNTWADQGGTVTCVLRQGRFYAKRFSLRIPDFKQSVKNCTFSRVKGGLQVTCFTGRGLPPSRHGCTVRSNSTEAQLLMSNQTIRKSGTQTSSFFVPKGKLKPGSNVTCTLEQDGYKTAVFVHKVPELSKSQKSCRFTKSLWEVRATCEFSSGNPATSSNCQLLVANSSVKLTLQPESEQVINEANELSSSSYLVRLPGPNASHAGGKIVCRVHQDNLFVKTFVYRISEFKPNATKEEEFELRVSSQTVITLSLALVVAMLLVLLMSLPIHSLRRCLGRKSKYTSAALCANENEVESTVQLTETGAKPTPHRTETQPPAPDEYEIVNFRHGGYRRRDDIPDIDQISMFECGYSANLSNANKRKSVLADALVLCQADLERRDHRFSV</sequence>
<evidence type="ECO:0000256" key="2">
    <source>
        <dbReference type="SAM" id="SignalP"/>
    </source>
</evidence>
<feature type="signal peptide" evidence="2">
    <location>
        <begin position="1"/>
        <end position="18"/>
    </location>
</feature>
<keyword evidence="4" id="KW-1185">Reference proteome</keyword>
<dbReference type="Proteomes" id="UP000215902">
    <property type="component" value="Unassembled WGS sequence"/>
</dbReference>
<dbReference type="EMBL" id="NIVC01002960">
    <property type="protein sequence ID" value="PAA54146.1"/>
    <property type="molecule type" value="Genomic_DNA"/>
</dbReference>
<dbReference type="AlphaFoldDB" id="A0A267DYA4"/>
<gene>
    <name evidence="3" type="ORF">BOX15_Mlig015094g2</name>
</gene>
<accession>A0A267DYA4</accession>
<feature type="transmembrane region" description="Helical" evidence="1">
    <location>
        <begin position="567"/>
        <end position="588"/>
    </location>
</feature>
<evidence type="ECO:0000313" key="3">
    <source>
        <dbReference type="EMBL" id="PAA54146.1"/>
    </source>
</evidence>
<keyword evidence="1" id="KW-0812">Transmembrane</keyword>
<keyword evidence="1" id="KW-1133">Transmembrane helix</keyword>
<evidence type="ECO:0000256" key="1">
    <source>
        <dbReference type="SAM" id="Phobius"/>
    </source>
</evidence>
<reference evidence="3 4" key="1">
    <citation type="submission" date="2017-06" db="EMBL/GenBank/DDBJ databases">
        <title>A platform for efficient transgenesis in Macrostomum lignano, a flatworm model organism for stem cell research.</title>
        <authorList>
            <person name="Berezikov E."/>
        </authorList>
    </citation>
    <scope>NUCLEOTIDE SEQUENCE [LARGE SCALE GENOMIC DNA]</scope>
    <source>
        <strain evidence="3">DV1</strain>
        <tissue evidence="3">Whole organism</tissue>
    </source>
</reference>
<evidence type="ECO:0008006" key="5">
    <source>
        <dbReference type="Google" id="ProtNLM"/>
    </source>
</evidence>
<feature type="chain" id="PRO_5012537629" description="Ig-like domain-containing protein" evidence="2">
    <location>
        <begin position="19"/>
        <end position="704"/>
    </location>
</feature>
<comment type="caution">
    <text evidence="3">The sequence shown here is derived from an EMBL/GenBank/DDBJ whole genome shotgun (WGS) entry which is preliminary data.</text>
</comment>
<keyword evidence="1" id="KW-0472">Membrane</keyword>
<protein>
    <recommendedName>
        <fullName evidence="5">Ig-like domain-containing protein</fullName>
    </recommendedName>
</protein>
<proteinExistence type="predicted"/>
<name>A0A267DYA4_9PLAT</name>
<evidence type="ECO:0000313" key="4">
    <source>
        <dbReference type="Proteomes" id="UP000215902"/>
    </source>
</evidence>
<organism evidence="3 4">
    <name type="scientific">Macrostomum lignano</name>
    <dbReference type="NCBI Taxonomy" id="282301"/>
    <lineage>
        <taxon>Eukaryota</taxon>
        <taxon>Metazoa</taxon>
        <taxon>Spiralia</taxon>
        <taxon>Lophotrochozoa</taxon>
        <taxon>Platyhelminthes</taxon>
        <taxon>Rhabditophora</taxon>
        <taxon>Macrostomorpha</taxon>
        <taxon>Macrostomida</taxon>
        <taxon>Macrostomidae</taxon>
        <taxon>Macrostomum</taxon>
    </lineage>
</organism>